<sequence length="32" mass="3719">MGPTSCRVCLRRDKPEDKAIYEARGPVWLQDK</sequence>
<reference evidence="1" key="1">
    <citation type="submission" date="2014-11" db="EMBL/GenBank/DDBJ databases">
        <authorList>
            <person name="Amaro Gonzalez C."/>
        </authorList>
    </citation>
    <scope>NUCLEOTIDE SEQUENCE</scope>
</reference>
<accession>A0A0E9XCK5</accession>
<protein>
    <submittedName>
        <fullName evidence="1">Uncharacterized protein</fullName>
    </submittedName>
</protein>
<organism evidence="1">
    <name type="scientific">Anguilla anguilla</name>
    <name type="common">European freshwater eel</name>
    <name type="synonym">Muraena anguilla</name>
    <dbReference type="NCBI Taxonomy" id="7936"/>
    <lineage>
        <taxon>Eukaryota</taxon>
        <taxon>Metazoa</taxon>
        <taxon>Chordata</taxon>
        <taxon>Craniata</taxon>
        <taxon>Vertebrata</taxon>
        <taxon>Euteleostomi</taxon>
        <taxon>Actinopterygii</taxon>
        <taxon>Neopterygii</taxon>
        <taxon>Teleostei</taxon>
        <taxon>Anguilliformes</taxon>
        <taxon>Anguillidae</taxon>
        <taxon>Anguilla</taxon>
    </lineage>
</organism>
<proteinExistence type="predicted"/>
<evidence type="ECO:0000313" key="1">
    <source>
        <dbReference type="EMBL" id="JAH99403.1"/>
    </source>
</evidence>
<name>A0A0E9XCK5_ANGAN</name>
<dbReference type="AlphaFoldDB" id="A0A0E9XCK5"/>
<reference evidence="1" key="2">
    <citation type="journal article" date="2015" name="Fish Shellfish Immunol.">
        <title>Early steps in the European eel (Anguilla anguilla)-Vibrio vulnificus interaction in the gills: Role of the RtxA13 toxin.</title>
        <authorList>
            <person name="Callol A."/>
            <person name="Pajuelo D."/>
            <person name="Ebbesson L."/>
            <person name="Teles M."/>
            <person name="MacKenzie S."/>
            <person name="Amaro C."/>
        </authorList>
    </citation>
    <scope>NUCLEOTIDE SEQUENCE</scope>
</reference>
<dbReference type="EMBL" id="GBXM01009174">
    <property type="protein sequence ID" value="JAH99403.1"/>
    <property type="molecule type" value="Transcribed_RNA"/>
</dbReference>